<feature type="transmembrane region" description="Helical" evidence="10">
    <location>
        <begin position="148"/>
        <end position="167"/>
    </location>
</feature>
<dbReference type="Gene3D" id="3.40.30.10">
    <property type="entry name" value="Glutaredoxin"/>
    <property type="match status" value="1"/>
</dbReference>
<comment type="subcellular location">
    <subcellularLocation>
        <location evidence="1">Membrane</location>
        <topology evidence="1">Multi-pass membrane protein</topology>
    </subcellularLocation>
</comment>
<dbReference type="InterPro" id="IPR012336">
    <property type="entry name" value="Thioredoxin-like_fold"/>
</dbReference>
<accession>A0ABM5N7U7</accession>
<dbReference type="CDD" id="cd12921">
    <property type="entry name" value="VKOR_4"/>
    <property type="match status" value="1"/>
</dbReference>
<evidence type="ECO:0000256" key="2">
    <source>
        <dbReference type="ARBA" id="ARBA00006214"/>
    </source>
</evidence>
<dbReference type="InterPro" id="IPR038354">
    <property type="entry name" value="VKOR_sf"/>
</dbReference>
<dbReference type="InterPro" id="IPR036249">
    <property type="entry name" value="Thioredoxin-like_sf"/>
</dbReference>
<keyword evidence="4" id="KW-0874">Quinone</keyword>
<evidence type="ECO:0000313" key="12">
    <source>
        <dbReference type="EMBL" id="AFK05631.1"/>
    </source>
</evidence>
<dbReference type="InterPro" id="IPR005074">
    <property type="entry name" value="Peptidase_C39"/>
</dbReference>
<evidence type="ECO:0000256" key="10">
    <source>
        <dbReference type="SAM" id="Phobius"/>
    </source>
</evidence>
<evidence type="ECO:0000313" key="13">
    <source>
        <dbReference type="Proteomes" id="UP000002875"/>
    </source>
</evidence>
<feature type="domain" description="Peptidase C39" evidence="11">
    <location>
        <begin position="6"/>
        <end position="125"/>
    </location>
</feature>
<reference evidence="12 13" key="1">
    <citation type="submission" date="2011-07" db="EMBL/GenBank/DDBJ databases">
        <title>The complete genome of plasmid 2 of Emticicia oligotrophica DSM 17448.</title>
        <authorList>
            <consortium name="US DOE Joint Genome Institute (JGI-PGF)"/>
            <person name="Lucas S."/>
            <person name="Han J."/>
            <person name="Lapidus A."/>
            <person name="Bruce D."/>
            <person name="Goodwin L."/>
            <person name="Pitluck S."/>
            <person name="Peters L."/>
            <person name="Kyrpides N."/>
            <person name="Mavromatis K."/>
            <person name="Ivanova N."/>
            <person name="Ovchinnikova G."/>
            <person name="Teshima H."/>
            <person name="Detter J.C."/>
            <person name="Tapia R."/>
            <person name="Han C."/>
            <person name="Land M."/>
            <person name="Hauser L."/>
            <person name="Markowitz V."/>
            <person name="Cheng J.-F."/>
            <person name="Hugenholtz P."/>
            <person name="Woyke T."/>
            <person name="Wu D."/>
            <person name="Tindall B."/>
            <person name="Pomrenke H."/>
            <person name="Brambilla E."/>
            <person name="Klenk H.-P."/>
            <person name="Eisen J.A."/>
        </authorList>
    </citation>
    <scope>NUCLEOTIDE SEQUENCE [LARGE SCALE GENOMIC DNA]</scope>
    <source>
        <strain evidence="13">DSM 17448 / GPTSA100-15</strain>
        <plasmid evidence="12 13">pEMTOL02</plasmid>
    </source>
</reference>
<evidence type="ECO:0000256" key="5">
    <source>
        <dbReference type="ARBA" id="ARBA00022989"/>
    </source>
</evidence>
<name>A0ABM5N7U7_EMTOG</name>
<dbReference type="PROSITE" id="PS50990">
    <property type="entry name" value="PEPTIDASE_C39"/>
    <property type="match status" value="1"/>
</dbReference>
<evidence type="ECO:0000256" key="1">
    <source>
        <dbReference type="ARBA" id="ARBA00004141"/>
    </source>
</evidence>
<keyword evidence="3 10" id="KW-0812">Transmembrane</keyword>
<evidence type="ECO:0000256" key="3">
    <source>
        <dbReference type="ARBA" id="ARBA00022692"/>
    </source>
</evidence>
<gene>
    <name evidence="12" type="ORF">Emtol_0113</name>
</gene>
<dbReference type="RefSeq" id="WP_015031156.1">
    <property type="nucleotide sequence ID" value="NC_018749.1"/>
</dbReference>
<dbReference type="InterPro" id="IPR012932">
    <property type="entry name" value="VKOR"/>
</dbReference>
<geneLocation type="plasmid" evidence="12 13">
    <name>pEMTOL02</name>
</geneLocation>
<feature type="transmembrane region" description="Helical" evidence="10">
    <location>
        <begin position="173"/>
        <end position="194"/>
    </location>
</feature>
<evidence type="ECO:0000256" key="7">
    <source>
        <dbReference type="ARBA" id="ARBA00023136"/>
    </source>
</evidence>
<protein>
    <submittedName>
        <fullName evidence="12">Vitamin K epoxide reductase</fullName>
    </submittedName>
</protein>
<feature type="transmembrane region" description="Helical" evidence="10">
    <location>
        <begin position="256"/>
        <end position="274"/>
    </location>
</feature>
<sequence>MFRFTQSKDNAVAATYQYLKAIGAKVTEETVEETLKNHPDYPSLLAASDALKEWKIENLAARITPEQLSELPTPFLTHLYVDGGIFALVKSVKNDAVEWIHTKEGFKSDKTEDFLKKWNSVVLMAEVNTNSGERNFIENNKKETLHNLRTPTLILGILLLIISLFYNKFSTDWHYNTLLFTKLAGVIVSSLLLWQSIDKNNPFIKNLCKAGGKVNCNAILSSNAAQVTSWLSWSEVGFFYFGGGFIALLVNPSSMFLLWGIGATALLYTFWSLYYQAFVAKQWCTLCLTVQVLFLVEFFININYIPLLTKYSQLMNVSEFVSFIFGVSIVSLLWVFLKPILQKSQQVLPLKNNLRRFKNNPNLFLSLLQEQVEMPYVPTNTINFGNPNAEHTLTMVTNTFCQPCAKTHKLIGELLENNENLNCKVVFLASNMADDKRGIVAKTILSLPIPQQAEALHLWYENEERNIEKWQKQLGAVIEDKRIEDVISQHQLWCEIAKIEATPTLFLDGYKMPELYRIGDLKGVLKYLPTTDLQINHK</sequence>
<dbReference type="Pfam" id="PF13462">
    <property type="entry name" value="Thioredoxin_4"/>
    <property type="match status" value="1"/>
</dbReference>
<evidence type="ECO:0000256" key="9">
    <source>
        <dbReference type="ARBA" id="ARBA00023284"/>
    </source>
</evidence>
<dbReference type="Proteomes" id="UP000002875">
    <property type="component" value="Plasmid pEMTOL02"/>
</dbReference>
<dbReference type="SUPFAM" id="SSF52833">
    <property type="entry name" value="Thioredoxin-like"/>
    <property type="match status" value="1"/>
</dbReference>
<evidence type="ECO:0000256" key="4">
    <source>
        <dbReference type="ARBA" id="ARBA00022719"/>
    </source>
</evidence>
<dbReference type="Gene3D" id="1.20.1440.130">
    <property type="entry name" value="VKOR domain"/>
    <property type="match status" value="1"/>
</dbReference>
<keyword evidence="5 10" id="KW-1133">Transmembrane helix</keyword>
<dbReference type="Pfam" id="PF07884">
    <property type="entry name" value="VKOR"/>
    <property type="match status" value="1"/>
</dbReference>
<evidence type="ECO:0000256" key="6">
    <source>
        <dbReference type="ARBA" id="ARBA00023002"/>
    </source>
</evidence>
<feature type="transmembrane region" description="Helical" evidence="10">
    <location>
        <begin position="230"/>
        <end position="250"/>
    </location>
</feature>
<keyword evidence="9" id="KW-0676">Redox-active center</keyword>
<evidence type="ECO:0000256" key="8">
    <source>
        <dbReference type="ARBA" id="ARBA00023157"/>
    </source>
</evidence>
<comment type="similarity">
    <text evidence="2">Belongs to the VKOR family.</text>
</comment>
<feature type="transmembrane region" description="Helical" evidence="10">
    <location>
        <begin position="317"/>
        <end position="337"/>
    </location>
</feature>
<keyword evidence="7 10" id="KW-0472">Membrane</keyword>
<evidence type="ECO:0000259" key="11">
    <source>
        <dbReference type="PROSITE" id="PS50990"/>
    </source>
</evidence>
<feature type="transmembrane region" description="Helical" evidence="10">
    <location>
        <begin position="286"/>
        <end position="305"/>
    </location>
</feature>
<keyword evidence="8" id="KW-1015">Disulfide bond</keyword>
<keyword evidence="12" id="KW-0614">Plasmid</keyword>
<dbReference type="Pfam" id="PF03412">
    <property type="entry name" value="Peptidase_C39"/>
    <property type="match status" value="1"/>
</dbReference>
<dbReference type="EMBL" id="CP002963">
    <property type="protein sequence ID" value="AFK05631.1"/>
    <property type="molecule type" value="Genomic_DNA"/>
</dbReference>
<keyword evidence="13" id="KW-1185">Reference proteome</keyword>
<dbReference type="Gene3D" id="3.90.70.10">
    <property type="entry name" value="Cysteine proteinases"/>
    <property type="match status" value="1"/>
</dbReference>
<proteinExistence type="inferred from homology"/>
<keyword evidence="6" id="KW-0560">Oxidoreductase</keyword>
<organism evidence="12 13">
    <name type="scientific">Emticicia oligotrophica (strain DSM 17448 / CIP 109782 / MTCC 6937 / GPTSA100-15)</name>
    <dbReference type="NCBI Taxonomy" id="929562"/>
    <lineage>
        <taxon>Bacteria</taxon>
        <taxon>Pseudomonadati</taxon>
        <taxon>Bacteroidota</taxon>
        <taxon>Cytophagia</taxon>
        <taxon>Cytophagales</taxon>
        <taxon>Leadbetterellaceae</taxon>
        <taxon>Emticicia</taxon>
    </lineage>
</organism>